<gene>
    <name evidence="3" type="ORF">HNQ09_002102</name>
</gene>
<comment type="caution">
    <text evidence="3">The sequence shown here is derived from an EMBL/GenBank/DDBJ whole genome shotgun (WGS) entry which is preliminary data.</text>
</comment>
<dbReference type="Proteomes" id="UP000525389">
    <property type="component" value="Unassembled WGS sequence"/>
</dbReference>
<dbReference type="GO" id="GO:0003677">
    <property type="term" value="F:DNA binding"/>
    <property type="evidence" value="ECO:0007669"/>
    <property type="project" value="UniProtKB-KW"/>
</dbReference>
<dbReference type="SUPFAM" id="SSF46785">
    <property type="entry name" value="Winged helix' DNA-binding domain"/>
    <property type="match status" value="1"/>
</dbReference>
<evidence type="ECO:0000259" key="2">
    <source>
        <dbReference type="PROSITE" id="PS50995"/>
    </source>
</evidence>
<dbReference type="RefSeq" id="WP_221269749.1">
    <property type="nucleotide sequence ID" value="NZ_JACHFN010000007.1"/>
</dbReference>
<dbReference type="GO" id="GO:0006950">
    <property type="term" value="P:response to stress"/>
    <property type="evidence" value="ECO:0007669"/>
    <property type="project" value="TreeGrafter"/>
</dbReference>
<dbReference type="PANTHER" id="PTHR33164:SF57">
    <property type="entry name" value="MARR-FAMILY TRANSCRIPTIONAL REGULATOR"/>
    <property type="match status" value="1"/>
</dbReference>
<accession>A0A7W8GG13</accession>
<sequence length="127" mass="13744">MLVAEAVGFLTERGAAATVNSTAHAIGIDQSGVSRLITSATAAGYLAVQASATDGRRRELTLTPAGNAMLDQTHRWQEEIFLRLSAGWSENRRGEFRQAMTDLMNRSHELEASPTRTPRCQSRGDAA</sequence>
<dbReference type="PROSITE" id="PS50995">
    <property type="entry name" value="HTH_MARR_2"/>
    <property type="match status" value="1"/>
</dbReference>
<dbReference type="PANTHER" id="PTHR33164">
    <property type="entry name" value="TRANSCRIPTIONAL REGULATOR, MARR FAMILY"/>
    <property type="match status" value="1"/>
</dbReference>
<dbReference type="EMBL" id="JACHFN010000007">
    <property type="protein sequence ID" value="MBB5234659.1"/>
    <property type="molecule type" value="Genomic_DNA"/>
</dbReference>
<feature type="region of interest" description="Disordered" evidence="1">
    <location>
        <begin position="105"/>
        <end position="127"/>
    </location>
</feature>
<name>A0A7W8GG13_9DEIO</name>
<feature type="domain" description="HTH marR-type" evidence="2">
    <location>
        <begin position="1"/>
        <end position="105"/>
    </location>
</feature>
<dbReference type="InterPro" id="IPR000835">
    <property type="entry name" value="HTH_MarR-typ"/>
</dbReference>
<organism evidence="3 4">
    <name type="scientific">Deinococcus budaensis</name>
    <dbReference type="NCBI Taxonomy" id="1665626"/>
    <lineage>
        <taxon>Bacteria</taxon>
        <taxon>Thermotogati</taxon>
        <taxon>Deinococcota</taxon>
        <taxon>Deinococci</taxon>
        <taxon>Deinococcales</taxon>
        <taxon>Deinococcaceae</taxon>
        <taxon>Deinococcus</taxon>
    </lineage>
</organism>
<evidence type="ECO:0000313" key="4">
    <source>
        <dbReference type="Proteomes" id="UP000525389"/>
    </source>
</evidence>
<proteinExistence type="predicted"/>
<evidence type="ECO:0000313" key="3">
    <source>
        <dbReference type="EMBL" id="MBB5234659.1"/>
    </source>
</evidence>
<dbReference type="InterPro" id="IPR036388">
    <property type="entry name" value="WH-like_DNA-bd_sf"/>
</dbReference>
<keyword evidence="3" id="KW-0238">DNA-binding</keyword>
<evidence type="ECO:0000256" key="1">
    <source>
        <dbReference type="SAM" id="MobiDB-lite"/>
    </source>
</evidence>
<dbReference type="InterPro" id="IPR036390">
    <property type="entry name" value="WH_DNA-bd_sf"/>
</dbReference>
<dbReference type="Gene3D" id="1.10.10.10">
    <property type="entry name" value="Winged helix-like DNA-binding domain superfamily/Winged helix DNA-binding domain"/>
    <property type="match status" value="1"/>
</dbReference>
<keyword evidence="4" id="KW-1185">Reference proteome</keyword>
<reference evidence="3 4" key="1">
    <citation type="submission" date="2020-08" db="EMBL/GenBank/DDBJ databases">
        <title>Genomic Encyclopedia of Type Strains, Phase IV (KMG-IV): sequencing the most valuable type-strain genomes for metagenomic binning, comparative biology and taxonomic classification.</title>
        <authorList>
            <person name="Goeker M."/>
        </authorList>
    </citation>
    <scope>NUCLEOTIDE SEQUENCE [LARGE SCALE GENOMIC DNA]</scope>
    <source>
        <strain evidence="3 4">DSM 101791</strain>
    </source>
</reference>
<dbReference type="InterPro" id="IPR039422">
    <property type="entry name" value="MarR/SlyA-like"/>
</dbReference>
<dbReference type="GO" id="GO:0003700">
    <property type="term" value="F:DNA-binding transcription factor activity"/>
    <property type="evidence" value="ECO:0007669"/>
    <property type="project" value="InterPro"/>
</dbReference>
<dbReference type="AlphaFoldDB" id="A0A7W8GG13"/>
<protein>
    <submittedName>
        <fullName evidence="3">DNA-binding MarR family transcriptional regulator</fullName>
    </submittedName>
</protein>